<organism evidence="1 2">
    <name type="scientific">Candida boidinii</name>
    <name type="common">Yeast</name>
    <dbReference type="NCBI Taxonomy" id="5477"/>
    <lineage>
        <taxon>Eukaryota</taxon>
        <taxon>Fungi</taxon>
        <taxon>Dikarya</taxon>
        <taxon>Ascomycota</taxon>
        <taxon>Saccharomycotina</taxon>
        <taxon>Pichiomycetes</taxon>
        <taxon>Pichiales</taxon>
        <taxon>Pichiaceae</taxon>
        <taxon>Ogataea</taxon>
        <taxon>Ogataea/Candida clade</taxon>
    </lineage>
</organism>
<protein>
    <submittedName>
        <fullName evidence="1">Unnamed protein product</fullName>
    </submittedName>
</protein>
<sequence length="554" mass="60801">MSTLFSFNSANKPATTSGGLFGNQPQQQQQQQPSGAFGFGQQQQQQQQQPSIFQQPVQQVSQQQIQQQQLSQQQLIEQQQYLNQTQQPSRFSKYKLSASSNASDNVHLKSEDNSNRRIPTKLVKRTGKQINSLNDDELNEIANPSQLPFQNNLTIKNALSLLTSDETDADLNESDYFNNAPPRRSLWDFHALGKDDDLSNSSNSITYTDKLLKSDPTKYNNAFAKPGRRRSLTELNNDNIATSTVSDNNGDDSLNHHKDEIVTKGLGASSKPANNLPFVTNVTYSKPIAPAKKDVFNSLTGESAVIIFGYDDEMFEELILYFDRFGKILENFNIADNRINTSYIASAPFVPINDSLIADQSILAGSGSTKPVSTFSGRINNTASMKYSSRIADLSNSTQKKSYPIFIGKQWVKITYDNIASAIRALRENGISLDGSNAVIGVIPYTKESLEALLHSKIPNDEDVGGDSFTDFNATTVFAPAAVSSEASKKLFPGSDIATLLQYSHNGATSSTDGSSVKLKDGKDLFKNNVKKEKAVNGSIVGTLMKYMLGSTDV</sequence>
<proteinExistence type="predicted"/>
<dbReference type="EMBL" id="BSXV01000228">
    <property type="protein sequence ID" value="GME88164.1"/>
    <property type="molecule type" value="Genomic_DNA"/>
</dbReference>
<name>A0ACB5TH62_CANBO</name>
<keyword evidence="2" id="KW-1185">Reference proteome</keyword>
<dbReference type="Proteomes" id="UP001165101">
    <property type="component" value="Unassembled WGS sequence"/>
</dbReference>
<reference evidence="1" key="1">
    <citation type="submission" date="2023-04" db="EMBL/GenBank/DDBJ databases">
        <title>Candida boidinii NBRC 1967.</title>
        <authorList>
            <person name="Ichikawa N."/>
            <person name="Sato H."/>
            <person name="Tonouchi N."/>
        </authorList>
    </citation>
    <scope>NUCLEOTIDE SEQUENCE</scope>
    <source>
        <strain evidence="1">NBRC 1967</strain>
    </source>
</reference>
<accession>A0ACB5TH62</accession>
<comment type="caution">
    <text evidence="1">The sequence shown here is derived from an EMBL/GenBank/DDBJ whole genome shotgun (WGS) entry which is preliminary data.</text>
</comment>
<evidence type="ECO:0000313" key="2">
    <source>
        <dbReference type="Proteomes" id="UP001165101"/>
    </source>
</evidence>
<evidence type="ECO:0000313" key="1">
    <source>
        <dbReference type="EMBL" id="GME88164.1"/>
    </source>
</evidence>
<gene>
    <name evidence="1" type="ORF">Cboi01_000075100</name>
</gene>